<evidence type="ECO:0000259" key="3">
    <source>
        <dbReference type="Pfam" id="PF02769"/>
    </source>
</evidence>
<dbReference type="UniPathway" id="UPA00060">
    <property type="reaction ID" value="UER00142"/>
</dbReference>
<dbReference type="GO" id="GO:0005524">
    <property type="term" value="F:ATP binding"/>
    <property type="evidence" value="ECO:0007669"/>
    <property type="project" value="UniProtKB-UniRule"/>
</dbReference>
<dbReference type="AlphaFoldDB" id="A0A1G6HYJ0"/>
<comment type="miscellaneous">
    <text evidence="1">Reaction mechanism of ThiL seems to utilize a direct, inline transfer of the gamma-phosphate of ATP to TMP rather than a phosphorylated enzyme intermediate.</text>
</comment>
<keyword evidence="1" id="KW-0479">Metal-binding</keyword>
<comment type="function">
    <text evidence="1">Catalyzes the ATP-dependent phosphorylation of thiamine-monophosphate (TMP) to form thiamine-pyrophosphate (TPP), the active form of vitamin B1.</text>
</comment>
<feature type="binding site" evidence="1">
    <location>
        <begin position="138"/>
        <end position="139"/>
    </location>
    <ligand>
        <name>ATP</name>
        <dbReference type="ChEBI" id="CHEBI:30616"/>
    </ligand>
</feature>
<keyword evidence="1" id="KW-0067">ATP-binding</keyword>
<comment type="pathway">
    <text evidence="1">Cofactor biosynthesis; thiamine diphosphate biosynthesis; thiamine diphosphate from thiamine phosphate: step 1/1.</text>
</comment>
<evidence type="ECO:0000313" key="4">
    <source>
        <dbReference type="EMBL" id="SDB99377.1"/>
    </source>
</evidence>
<evidence type="ECO:0000256" key="1">
    <source>
        <dbReference type="HAMAP-Rule" id="MF_02128"/>
    </source>
</evidence>
<feature type="binding site" evidence="1">
    <location>
        <position position="62"/>
    </location>
    <ligand>
        <name>Mg(2+)</name>
        <dbReference type="ChEBI" id="CHEBI:18420"/>
        <label>2</label>
    </ligand>
</feature>
<dbReference type="GO" id="GO:0009229">
    <property type="term" value="P:thiamine diphosphate biosynthetic process"/>
    <property type="evidence" value="ECO:0007669"/>
    <property type="project" value="UniProtKB-UniRule"/>
</dbReference>
<dbReference type="GO" id="GO:0009030">
    <property type="term" value="F:thiamine-phosphate kinase activity"/>
    <property type="evidence" value="ECO:0007669"/>
    <property type="project" value="UniProtKB-UniRule"/>
</dbReference>
<evidence type="ECO:0000259" key="2">
    <source>
        <dbReference type="Pfam" id="PF00586"/>
    </source>
</evidence>
<accession>A0A1G6HYJ0</accession>
<reference evidence="5" key="1">
    <citation type="submission" date="2016-10" db="EMBL/GenBank/DDBJ databases">
        <authorList>
            <person name="Varghese N."/>
            <person name="Submissions S."/>
        </authorList>
    </citation>
    <scope>NUCLEOTIDE SEQUENCE [LARGE SCALE GENOMIC DNA]</scope>
    <source>
        <strain evidence="5">DSM 45421</strain>
    </source>
</reference>
<dbReference type="STRING" id="1190417.SAMN05660690_0096"/>
<dbReference type="EMBL" id="FMZF01000001">
    <property type="protein sequence ID" value="SDB99377.1"/>
    <property type="molecule type" value="Genomic_DNA"/>
</dbReference>
<dbReference type="Pfam" id="PF00586">
    <property type="entry name" value="AIRS"/>
    <property type="match status" value="1"/>
</dbReference>
<feature type="binding site" evidence="1">
    <location>
        <position position="139"/>
    </location>
    <ligand>
        <name>Mg(2+)</name>
        <dbReference type="ChEBI" id="CHEBI:18420"/>
        <label>1</label>
    </ligand>
</feature>
<keyword evidence="1 4" id="KW-0418">Kinase</keyword>
<feature type="domain" description="PurM-like N-terminal" evidence="2">
    <location>
        <begin position="44"/>
        <end position="158"/>
    </location>
</feature>
<feature type="domain" description="PurM-like C-terminal" evidence="3">
    <location>
        <begin position="172"/>
        <end position="255"/>
    </location>
</feature>
<dbReference type="InterPro" id="IPR036676">
    <property type="entry name" value="PurM-like_C_sf"/>
</dbReference>
<sequence length="344" mass="33877">MTRPRPLVPREDLADSVRVVGEFGVIARVVARAGSAAAAEVGPGDDAAVLRVPDGRVVATTDVLVEGRHFRRDWSSAEDVGHKAAAANLADVAAMGAVATALLVGLACPADTPTSWLEGVAAGMAAECAPLGAAVVGGDTVASAPDSGSVVLSVTALGDLGGRAPVLRSGARPGDVLAVAGRLGWSACGLAVLRRGFSSPLAAVTAHRRPSPPYAAGPAAADAGATAMCDVSDGLLADAGHLASDSGVVVDVDRAALVRSMLEPPGPLQQVATALGTDPLAWVLTGGEDHALLATFPGGAALPPGWVAVGEVRAGEPGVFVSGEPAAQVATALGAGRTGHVHFG</sequence>
<gene>
    <name evidence="1" type="primary">thiL</name>
    <name evidence="4" type="ORF">SAMN05660690_0096</name>
</gene>
<dbReference type="PANTHER" id="PTHR30270:SF0">
    <property type="entry name" value="THIAMINE-MONOPHOSPHATE KINASE"/>
    <property type="match status" value="1"/>
</dbReference>
<keyword evidence="1" id="KW-0808">Transferase</keyword>
<feature type="binding site" evidence="1">
    <location>
        <position position="233"/>
    </location>
    <ligand>
        <name>Mg(2+)</name>
        <dbReference type="ChEBI" id="CHEBI:18420"/>
        <label>5</label>
    </ligand>
</feature>
<dbReference type="SUPFAM" id="SSF56042">
    <property type="entry name" value="PurM C-terminal domain-like"/>
    <property type="match status" value="1"/>
</dbReference>
<protein>
    <recommendedName>
        <fullName evidence="1">Thiamine-monophosphate kinase</fullName>
        <shortName evidence="1">TMP kinase</shortName>
        <shortName evidence="1">Thiamine-phosphate kinase</shortName>
        <ecNumber evidence="1">2.7.4.16</ecNumber>
    </recommendedName>
</protein>
<feature type="binding site" evidence="1">
    <location>
        <position position="91"/>
    </location>
    <ligand>
        <name>Mg(2+)</name>
        <dbReference type="ChEBI" id="CHEBI:18420"/>
        <label>2</label>
    </ligand>
</feature>
<dbReference type="InterPro" id="IPR036921">
    <property type="entry name" value="PurM-like_N_sf"/>
</dbReference>
<feature type="binding site" evidence="1">
    <location>
        <position position="168"/>
    </location>
    <ligand>
        <name>ATP</name>
        <dbReference type="ChEBI" id="CHEBI:30616"/>
    </ligand>
</feature>
<dbReference type="PANTHER" id="PTHR30270">
    <property type="entry name" value="THIAMINE-MONOPHOSPHATE KINASE"/>
    <property type="match status" value="1"/>
</dbReference>
<keyword evidence="5" id="KW-1185">Reference proteome</keyword>
<dbReference type="SUPFAM" id="SSF55326">
    <property type="entry name" value="PurM N-terminal domain-like"/>
    <property type="match status" value="1"/>
</dbReference>
<dbReference type="InterPro" id="IPR006283">
    <property type="entry name" value="ThiL-like"/>
</dbReference>
<dbReference type="Proteomes" id="UP000199416">
    <property type="component" value="Unassembled WGS sequence"/>
</dbReference>
<dbReference type="InterPro" id="IPR010918">
    <property type="entry name" value="PurM-like_C_dom"/>
</dbReference>
<evidence type="ECO:0000313" key="5">
    <source>
        <dbReference type="Proteomes" id="UP000199416"/>
    </source>
</evidence>
<keyword evidence="1" id="KW-0547">Nucleotide-binding</keyword>
<dbReference type="RefSeq" id="WP_175471537.1">
    <property type="nucleotide sequence ID" value="NZ_FMZF01000001.1"/>
</dbReference>
<feature type="binding site" evidence="1">
    <location>
        <position position="46"/>
    </location>
    <ligand>
        <name>Mg(2+)</name>
        <dbReference type="ChEBI" id="CHEBI:18420"/>
        <label>3</label>
    </ligand>
</feature>
<feature type="binding site" evidence="1">
    <location>
        <position position="69"/>
    </location>
    <ligand>
        <name>substrate</name>
    </ligand>
</feature>
<dbReference type="PIRSF" id="PIRSF005303">
    <property type="entry name" value="Thiam_monoph_kin"/>
    <property type="match status" value="1"/>
</dbReference>
<keyword evidence="1" id="KW-0460">Magnesium</keyword>
<dbReference type="GO" id="GO:0000287">
    <property type="term" value="F:magnesium ion binding"/>
    <property type="evidence" value="ECO:0007669"/>
    <property type="project" value="UniProtKB-UniRule"/>
</dbReference>
<dbReference type="Gene3D" id="3.90.650.10">
    <property type="entry name" value="PurM-like C-terminal domain"/>
    <property type="match status" value="1"/>
</dbReference>
<feature type="binding site" evidence="1">
    <location>
        <position position="60"/>
    </location>
    <ligand>
        <name>Mg(2+)</name>
        <dbReference type="ChEBI" id="CHEBI:18420"/>
        <label>4</label>
    </ligand>
</feature>
<comment type="catalytic activity">
    <reaction evidence="1">
        <text>thiamine phosphate + ATP = thiamine diphosphate + ADP</text>
        <dbReference type="Rhea" id="RHEA:15913"/>
        <dbReference type="ChEBI" id="CHEBI:30616"/>
        <dbReference type="ChEBI" id="CHEBI:37575"/>
        <dbReference type="ChEBI" id="CHEBI:58937"/>
        <dbReference type="ChEBI" id="CHEBI:456216"/>
        <dbReference type="EC" id="2.7.4.16"/>
    </reaction>
</comment>
<dbReference type="InterPro" id="IPR016188">
    <property type="entry name" value="PurM-like_N"/>
</dbReference>
<dbReference type="GO" id="GO:0009228">
    <property type="term" value="P:thiamine biosynthetic process"/>
    <property type="evidence" value="ECO:0007669"/>
    <property type="project" value="UniProtKB-KW"/>
</dbReference>
<dbReference type="Pfam" id="PF02769">
    <property type="entry name" value="AIRS_C"/>
    <property type="match status" value="1"/>
</dbReference>
<feature type="binding site" evidence="1">
    <location>
        <position position="230"/>
    </location>
    <ligand>
        <name>Mg(2+)</name>
        <dbReference type="ChEBI" id="CHEBI:18420"/>
        <label>3</label>
    </ligand>
</feature>
<dbReference type="Gene3D" id="3.30.1330.10">
    <property type="entry name" value="PurM-like, N-terminal domain"/>
    <property type="match status" value="1"/>
</dbReference>
<name>A0A1G6HYJ0_9ACTN</name>
<feature type="binding site" evidence="1">
    <location>
        <position position="232"/>
    </location>
    <ligand>
        <name>ATP</name>
        <dbReference type="ChEBI" id="CHEBI:30616"/>
    </ligand>
</feature>
<dbReference type="NCBIfam" id="NF004351">
    <property type="entry name" value="PRK05731.1-4"/>
    <property type="match status" value="1"/>
</dbReference>
<keyword evidence="1" id="KW-0784">Thiamine biosynthesis</keyword>
<dbReference type="NCBIfam" id="TIGR01379">
    <property type="entry name" value="thiL"/>
    <property type="match status" value="1"/>
</dbReference>
<comment type="similarity">
    <text evidence="1">Belongs to the thiamine-monophosphate kinase family.</text>
</comment>
<dbReference type="HAMAP" id="MF_02128">
    <property type="entry name" value="TMP_kinase"/>
    <property type="match status" value="1"/>
</dbReference>
<organism evidence="4 5">
    <name type="scientific">Geodermatophilus telluris</name>
    <dbReference type="NCBI Taxonomy" id="1190417"/>
    <lineage>
        <taxon>Bacteria</taxon>
        <taxon>Bacillati</taxon>
        <taxon>Actinomycetota</taxon>
        <taxon>Actinomycetes</taxon>
        <taxon>Geodermatophilales</taxon>
        <taxon>Geodermatophilaceae</taxon>
        <taxon>Geodermatophilus</taxon>
    </lineage>
</organism>
<feature type="binding site" evidence="1">
    <location>
        <position position="62"/>
    </location>
    <ligand>
        <name>Mg(2+)</name>
        <dbReference type="ChEBI" id="CHEBI:18420"/>
        <label>1</label>
    </ligand>
</feature>
<comment type="caution">
    <text evidence="1">Lacks conserved residue(s) required for the propagation of feature annotation.</text>
</comment>
<dbReference type="CDD" id="cd02194">
    <property type="entry name" value="ThiL"/>
    <property type="match status" value="1"/>
</dbReference>
<feature type="binding site" evidence="1">
    <location>
        <position position="91"/>
    </location>
    <ligand>
        <name>Mg(2+)</name>
        <dbReference type="ChEBI" id="CHEBI:18420"/>
        <label>4</label>
    </ligand>
</feature>
<feature type="binding site" evidence="1">
    <location>
        <position position="46"/>
    </location>
    <ligand>
        <name>Mg(2+)</name>
        <dbReference type="ChEBI" id="CHEBI:18420"/>
        <label>4</label>
    </ligand>
</feature>
<feature type="binding site" evidence="1">
    <location>
        <position position="61"/>
    </location>
    <ligand>
        <name>Mg(2+)</name>
        <dbReference type="ChEBI" id="CHEBI:18420"/>
        <label>1</label>
    </ligand>
</feature>
<proteinExistence type="inferred from homology"/>
<dbReference type="EC" id="2.7.4.16" evidence="1"/>
<feature type="binding site" evidence="1">
    <location>
        <position position="91"/>
    </location>
    <ligand>
        <name>Mg(2+)</name>
        <dbReference type="ChEBI" id="CHEBI:18420"/>
        <label>3</label>
    </ligand>
</feature>
<feature type="binding site" evidence="1">
    <location>
        <position position="288"/>
    </location>
    <ligand>
        <name>substrate</name>
    </ligand>
</feature>